<dbReference type="InterPro" id="IPR011051">
    <property type="entry name" value="RmlC_Cupin_sf"/>
</dbReference>
<sequence length="135" mass="15119">MKPYALKAGDGWTYRYGIDFTVKAGELRHGRGATLTEYTTRRGEEPPDHTHDTEDELFYVLDGDLTFRCGEQHFHVERGGFVYLPRGIEHGYRIPGDAPVRLLVVSFPVLEPAGGWNGFLADVERDGEVTGVPQP</sequence>
<dbReference type="RefSeq" id="WP_184109389.1">
    <property type="nucleotide sequence ID" value="NZ_BNAJ01000001.1"/>
</dbReference>
<evidence type="ECO:0000313" key="2">
    <source>
        <dbReference type="EMBL" id="GHF31296.1"/>
    </source>
</evidence>
<evidence type="ECO:0000313" key="3">
    <source>
        <dbReference type="EMBL" id="MBB5375154.1"/>
    </source>
</evidence>
<keyword evidence="3" id="KW-0223">Dioxygenase</keyword>
<proteinExistence type="predicted"/>
<comment type="caution">
    <text evidence="3">The sequence shown here is derived from an EMBL/GenBank/DDBJ whole genome shotgun (WGS) entry which is preliminary data.</text>
</comment>
<evidence type="ECO:0000313" key="4">
    <source>
        <dbReference type="Proteomes" id="UP000539473"/>
    </source>
</evidence>
<evidence type="ECO:0000313" key="5">
    <source>
        <dbReference type="Proteomes" id="UP000619376"/>
    </source>
</evidence>
<name>A0A7W8NLX5_9DEIO</name>
<dbReference type="SUPFAM" id="SSF51182">
    <property type="entry name" value="RmlC-like cupins"/>
    <property type="match status" value="1"/>
</dbReference>
<dbReference type="Proteomes" id="UP000619376">
    <property type="component" value="Unassembled WGS sequence"/>
</dbReference>
<reference evidence="5" key="2">
    <citation type="journal article" date="2019" name="Int. J. Syst. Evol. Microbiol.">
        <title>The Global Catalogue of Microorganisms (GCM) 10K type strain sequencing project: providing services to taxonomists for standard genome sequencing and annotation.</title>
        <authorList>
            <consortium name="The Broad Institute Genomics Platform"/>
            <consortium name="The Broad Institute Genome Sequencing Center for Infectious Disease"/>
            <person name="Wu L."/>
            <person name="Ma J."/>
        </authorList>
    </citation>
    <scope>NUCLEOTIDE SEQUENCE [LARGE SCALE GENOMIC DNA]</scope>
    <source>
        <strain evidence="5">CGMCC 1.18437</strain>
    </source>
</reference>
<dbReference type="InterPro" id="IPR053146">
    <property type="entry name" value="QDO-like"/>
</dbReference>
<dbReference type="PANTHER" id="PTHR36440:SF1">
    <property type="entry name" value="PUTATIVE (AFU_ORTHOLOGUE AFUA_8G07350)-RELATED"/>
    <property type="match status" value="1"/>
</dbReference>
<keyword evidence="5" id="KW-1185">Reference proteome</keyword>
<dbReference type="Pfam" id="PF07883">
    <property type="entry name" value="Cupin_2"/>
    <property type="match status" value="1"/>
</dbReference>
<dbReference type="AlphaFoldDB" id="A0A7W8NLX5"/>
<evidence type="ECO:0000259" key="1">
    <source>
        <dbReference type="Pfam" id="PF07883"/>
    </source>
</evidence>
<keyword evidence="3" id="KW-0560">Oxidoreductase</keyword>
<dbReference type="EMBL" id="JACHFK010000001">
    <property type="protein sequence ID" value="MBB5375154.1"/>
    <property type="molecule type" value="Genomic_DNA"/>
</dbReference>
<dbReference type="Proteomes" id="UP000539473">
    <property type="component" value="Unassembled WGS sequence"/>
</dbReference>
<dbReference type="InterPro" id="IPR014710">
    <property type="entry name" value="RmlC-like_jellyroll"/>
</dbReference>
<dbReference type="GO" id="GO:0051213">
    <property type="term" value="F:dioxygenase activity"/>
    <property type="evidence" value="ECO:0007669"/>
    <property type="project" value="UniProtKB-KW"/>
</dbReference>
<protein>
    <submittedName>
        <fullName evidence="3">Quercetin dioxygenase-like cupin family protein</fullName>
    </submittedName>
</protein>
<reference evidence="3 4" key="3">
    <citation type="submission" date="2020-08" db="EMBL/GenBank/DDBJ databases">
        <title>Genomic Encyclopedia of Type Strains, Phase IV (KMG-IV): sequencing the most valuable type-strain genomes for metagenomic binning, comparative biology and taxonomic classification.</title>
        <authorList>
            <person name="Goeker M."/>
        </authorList>
    </citation>
    <scope>NUCLEOTIDE SEQUENCE [LARGE SCALE GENOMIC DNA]</scope>
    <source>
        <strain evidence="3 4">DSM 27521</strain>
    </source>
</reference>
<feature type="domain" description="Cupin type-2" evidence="1">
    <location>
        <begin position="42"/>
        <end position="105"/>
    </location>
</feature>
<dbReference type="InterPro" id="IPR013096">
    <property type="entry name" value="Cupin_2"/>
</dbReference>
<dbReference type="PANTHER" id="PTHR36440">
    <property type="entry name" value="PUTATIVE (AFU_ORTHOLOGUE AFUA_8G07350)-RELATED"/>
    <property type="match status" value="1"/>
</dbReference>
<organism evidence="3 4">
    <name type="scientific">Deinococcus metalli</name>
    <dbReference type="NCBI Taxonomy" id="1141878"/>
    <lineage>
        <taxon>Bacteria</taxon>
        <taxon>Thermotogati</taxon>
        <taxon>Deinococcota</taxon>
        <taxon>Deinococci</taxon>
        <taxon>Deinococcales</taxon>
        <taxon>Deinococcaceae</taxon>
        <taxon>Deinococcus</taxon>
    </lineage>
</organism>
<reference evidence="2" key="4">
    <citation type="submission" date="2024-05" db="EMBL/GenBank/DDBJ databases">
        <authorList>
            <person name="Sun Q."/>
            <person name="Zhou Y."/>
        </authorList>
    </citation>
    <scope>NUCLEOTIDE SEQUENCE</scope>
    <source>
        <strain evidence="2">CGMCC 1.18437</strain>
    </source>
</reference>
<accession>A0A7W8NLX5</accession>
<reference evidence="2" key="1">
    <citation type="journal article" date="2014" name="Int. J. Syst. Evol. Microbiol.">
        <title>Complete genome of a new Firmicutes species belonging to the dominant human colonic microbiota ('Ruminococcus bicirculans') reveals two chromosomes and a selective capacity to utilize plant glucans.</title>
        <authorList>
            <consortium name="NISC Comparative Sequencing Program"/>
            <person name="Wegmann U."/>
            <person name="Louis P."/>
            <person name="Goesmann A."/>
            <person name="Henrissat B."/>
            <person name="Duncan S.H."/>
            <person name="Flint H.J."/>
        </authorList>
    </citation>
    <scope>NUCLEOTIDE SEQUENCE</scope>
    <source>
        <strain evidence="2">CGMCC 1.18437</strain>
    </source>
</reference>
<dbReference type="Gene3D" id="2.60.120.10">
    <property type="entry name" value="Jelly Rolls"/>
    <property type="match status" value="1"/>
</dbReference>
<gene>
    <name evidence="2" type="ORF">GCM10017781_04440</name>
    <name evidence="3" type="ORF">HNQ07_000598</name>
</gene>
<dbReference type="EMBL" id="BNAJ01000001">
    <property type="protein sequence ID" value="GHF31296.1"/>
    <property type="molecule type" value="Genomic_DNA"/>
</dbReference>